<proteinExistence type="predicted"/>
<dbReference type="PANTHER" id="PTHR43591">
    <property type="entry name" value="METHYLTRANSFERASE"/>
    <property type="match status" value="1"/>
</dbReference>
<name>A0A7X1MBV3_9ACTN</name>
<dbReference type="InterPro" id="IPR013216">
    <property type="entry name" value="Methyltransf_11"/>
</dbReference>
<feature type="domain" description="Methyltransferase type 11" evidence="1">
    <location>
        <begin position="48"/>
        <end position="142"/>
    </location>
</feature>
<dbReference type="RefSeq" id="WP_186285099.1">
    <property type="nucleotide sequence ID" value="NZ_JACMSF010000034.1"/>
</dbReference>
<dbReference type="EMBL" id="JACMSF010000034">
    <property type="protein sequence ID" value="MBC2905241.1"/>
    <property type="molecule type" value="Genomic_DNA"/>
</dbReference>
<keyword evidence="3" id="KW-1185">Reference proteome</keyword>
<keyword evidence="2" id="KW-0808">Transferase</keyword>
<reference evidence="2 3" key="1">
    <citation type="submission" date="2020-08" db="EMBL/GenBank/DDBJ databases">
        <title>Streptomyces sp. PSKA01 genome sequencing and assembly.</title>
        <authorList>
            <person name="Mandal S."/>
            <person name="Maiti P.K."/>
            <person name="Das P."/>
        </authorList>
    </citation>
    <scope>NUCLEOTIDE SEQUENCE [LARGE SCALE GENOMIC DNA]</scope>
    <source>
        <strain evidence="2 3">PSKA01</strain>
    </source>
</reference>
<dbReference type="InterPro" id="IPR029063">
    <property type="entry name" value="SAM-dependent_MTases_sf"/>
</dbReference>
<dbReference type="AlphaFoldDB" id="A0A7X1MBV3"/>
<dbReference type="Gene3D" id="3.40.50.150">
    <property type="entry name" value="Vaccinia Virus protein VP39"/>
    <property type="match status" value="1"/>
</dbReference>
<organism evidence="2 3">
    <name type="scientific">Streptomyces cupreus</name>
    <dbReference type="NCBI Taxonomy" id="2759956"/>
    <lineage>
        <taxon>Bacteria</taxon>
        <taxon>Bacillati</taxon>
        <taxon>Actinomycetota</taxon>
        <taxon>Actinomycetes</taxon>
        <taxon>Kitasatosporales</taxon>
        <taxon>Streptomycetaceae</taxon>
        <taxon>Streptomyces</taxon>
    </lineage>
</organism>
<gene>
    <name evidence="2" type="ORF">H4N64_27400</name>
</gene>
<dbReference type="CDD" id="cd02440">
    <property type="entry name" value="AdoMet_MTases"/>
    <property type="match status" value="1"/>
</dbReference>
<keyword evidence="2" id="KW-0489">Methyltransferase</keyword>
<accession>A0A7X1MBV3</accession>
<evidence type="ECO:0000313" key="2">
    <source>
        <dbReference type="EMBL" id="MBC2905241.1"/>
    </source>
</evidence>
<dbReference type="GO" id="GO:0008757">
    <property type="term" value="F:S-adenosylmethionine-dependent methyltransferase activity"/>
    <property type="evidence" value="ECO:0007669"/>
    <property type="project" value="InterPro"/>
</dbReference>
<dbReference type="Pfam" id="PF08241">
    <property type="entry name" value="Methyltransf_11"/>
    <property type="match status" value="1"/>
</dbReference>
<sequence length="265" mass="28795">MPASETLSSRRFDKIADNFATSEVHRSSPTMEALHETLGPQTGSAICDVACGAGHLALSFADEYPARLVGVDPAPSMLESFRGLAAERQVTVETAQAVAEELPFPDASFDLVVSRLAPHHFQDMPKAVGEMTRLLRPGGRLAVIDLEGHEDPVIDALNHELEILHDPTHQRSYTLDEWVGFFQGAGLNVPVARGRQAESRTGVPVKRWCEIASSGAEAEAAIRRRLAEAPAEHREALGIRQDGEEFYIPVRTCMVIGVKPLGEVS</sequence>
<evidence type="ECO:0000259" key="1">
    <source>
        <dbReference type="Pfam" id="PF08241"/>
    </source>
</evidence>
<dbReference type="SUPFAM" id="SSF53335">
    <property type="entry name" value="S-adenosyl-L-methionine-dependent methyltransferases"/>
    <property type="match status" value="1"/>
</dbReference>
<protein>
    <submittedName>
        <fullName evidence="2">Class I SAM-dependent methyltransferase</fullName>
    </submittedName>
</protein>
<dbReference type="GO" id="GO:0032259">
    <property type="term" value="P:methylation"/>
    <property type="evidence" value="ECO:0007669"/>
    <property type="project" value="UniProtKB-KW"/>
</dbReference>
<comment type="caution">
    <text evidence="2">The sequence shown here is derived from an EMBL/GenBank/DDBJ whole genome shotgun (WGS) entry which is preliminary data.</text>
</comment>
<evidence type="ECO:0000313" key="3">
    <source>
        <dbReference type="Proteomes" id="UP000584670"/>
    </source>
</evidence>
<dbReference type="Proteomes" id="UP000584670">
    <property type="component" value="Unassembled WGS sequence"/>
</dbReference>
<dbReference type="PANTHER" id="PTHR43591:SF24">
    <property type="entry name" value="2-METHOXY-6-POLYPRENYL-1,4-BENZOQUINOL METHYLASE, MITOCHONDRIAL"/>
    <property type="match status" value="1"/>
</dbReference>